<dbReference type="AlphaFoldDB" id="A0A7S9L0G5"/>
<feature type="transmembrane region" description="Helical" evidence="5">
    <location>
        <begin position="511"/>
        <end position="531"/>
    </location>
</feature>
<sequence length="695" mass="77770">MGKSAFRTHISLFFLGEYFSDAVRNTLSVVLPITLFFYLGKPEAATGIGIGALLISLTDLPDHRANKVKAAIYSIALFFLSSLTMAASLTYFYLSAAILIGFAFVFSMFTAFGARMGLIGTMCLALCTFIIGVHPAHPFMFSIYVLLGGCWYYALSLIQILLRPYRPLHHAIFECLISSAAFLRSRATHYDPEIPLQSLQSSSIRLHIRVNQRHELIRQLLLTDNRAMHPENKKGRVLLKRAGLIIDLYEQLSAVHYDYQFVRQILPKKTLMIIGLLINCLANELEVLSSDFRKKNGTGHYEMPEYDALETELADLSATLSTVQQNVVLKIQANTNAIAKLITKMRDNLESGEDKFVPLQEDIAYPLFVAHENTSIASQFSLASPVFRFSLRLALSFFSAYVLLSFFAPSRYSYWVFLTLLIVARPRFSLTWKRNVQRILGTLPGIALGLIIVSLVKQPVILLSLSVIFLLGFYAFNRLNYGVCVAFITAAVILTLGSYHGQFDHIIQERIIYTILGCCIAILASYLFPVWDSKKLESYIAKTARATVHYLNIAVARASQAHIDPTTGRMARKNAHLSLVELSDAIGSARLEPVGGSMDFASLNAIQFSIYQIMALTTSIYLSKEQPQAYPQLQEVNAMLKQVGVTATNKQQPAQKFTISDDYFNSDGVSSVNHKLDEILKLSQVLLFHLTKLRK</sequence>
<feature type="transmembrane region" description="Helical" evidence="5">
    <location>
        <begin position="139"/>
        <end position="162"/>
    </location>
</feature>
<organism evidence="8 9">
    <name type="scientific">Pedobacter endophyticus</name>
    <dbReference type="NCBI Taxonomy" id="2789740"/>
    <lineage>
        <taxon>Bacteria</taxon>
        <taxon>Pseudomonadati</taxon>
        <taxon>Bacteroidota</taxon>
        <taxon>Sphingobacteriia</taxon>
        <taxon>Sphingobacteriales</taxon>
        <taxon>Sphingobacteriaceae</taxon>
        <taxon>Pedobacter</taxon>
    </lineage>
</organism>
<evidence type="ECO:0000256" key="3">
    <source>
        <dbReference type="ARBA" id="ARBA00022989"/>
    </source>
</evidence>
<keyword evidence="4 5" id="KW-0472">Membrane</keyword>
<evidence type="ECO:0000259" key="7">
    <source>
        <dbReference type="Pfam" id="PF13515"/>
    </source>
</evidence>
<dbReference type="RefSeq" id="WP_196099651.1">
    <property type="nucleotide sequence ID" value="NZ_CP064939.1"/>
</dbReference>
<name>A0A7S9L0G5_9SPHI</name>
<feature type="transmembrane region" description="Helical" evidence="5">
    <location>
        <begin position="440"/>
        <end position="473"/>
    </location>
</feature>
<dbReference type="Pfam" id="PF12805">
    <property type="entry name" value="FUSC-like"/>
    <property type="match status" value="1"/>
</dbReference>
<protein>
    <submittedName>
        <fullName evidence="8">FUSC family protein</fullName>
    </submittedName>
</protein>
<dbReference type="PANTHER" id="PTHR31086">
    <property type="entry name" value="ALUMINUM-ACTIVATED MALATE TRANSPORTER 10"/>
    <property type="match status" value="1"/>
</dbReference>
<dbReference type="Proteomes" id="UP000594759">
    <property type="component" value="Chromosome"/>
</dbReference>
<dbReference type="InterPro" id="IPR049453">
    <property type="entry name" value="Memb_transporter_dom"/>
</dbReference>
<evidence type="ECO:0000256" key="1">
    <source>
        <dbReference type="ARBA" id="ARBA00004141"/>
    </source>
</evidence>
<keyword evidence="2 5" id="KW-0812">Transmembrane</keyword>
<evidence type="ECO:0000256" key="2">
    <source>
        <dbReference type="ARBA" id="ARBA00022692"/>
    </source>
</evidence>
<comment type="subcellular location">
    <subcellularLocation>
        <location evidence="1">Membrane</location>
        <topology evidence="1">Multi-pass membrane protein</topology>
    </subcellularLocation>
</comment>
<evidence type="ECO:0000259" key="6">
    <source>
        <dbReference type="Pfam" id="PF12805"/>
    </source>
</evidence>
<proteinExistence type="predicted"/>
<gene>
    <name evidence="8" type="ORF">IZT61_02630</name>
</gene>
<feature type="domain" description="Integral membrane bound transporter" evidence="7">
    <location>
        <begin position="402"/>
        <end position="523"/>
    </location>
</feature>
<feature type="transmembrane region" description="Helical" evidence="5">
    <location>
        <begin position="91"/>
        <end position="109"/>
    </location>
</feature>
<reference evidence="8 9" key="1">
    <citation type="submission" date="2020-11" db="EMBL/GenBank/DDBJ databases">
        <title>Pedobacter endophytica, an endophytic bacteria isolated form Carex pumila.</title>
        <authorList>
            <person name="Peng Y."/>
            <person name="Jiang L."/>
            <person name="Lee J."/>
        </authorList>
    </citation>
    <scope>NUCLEOTIDE SEQUENCE [LARGE SCALE GENOMIC DNA]</scope>
    <source>
        <strain evidence="8 9">JBR3-12</strain>
    </source>
</reference>
<feature type="transmembrane region" description="Helical" evidence="5">
    <location>
        <begin position="479"/>
        <end position="499"/>
    </location>
</feature>
<dbReference type="EMBL" id="CP064939">
    <property type="protein sequence ID" value="QPH40195.1"/>
    <property type="molecule type" value="Genomic_DNA"/>
</dbReference>
<evidence type="ECO:0000256" key="4">
    <source>
        <dbReference type="ARBA" id="ARBA00023136"/>
    </source>
</evidence>
<keyword evidence="9" id="KW-1185">Reference proteome</keyword>
<feature type="domain" description="Integral membrane protein YccS N-terminal" evidence="6">
    <location>
        <begin position="72"/>
        <end position="346"/>
    </location>
</feature>
<dbReference type="InterPro" id="IPR032692">
    <property type="entry name" value="YccS_N"/>
</dbReference>
<accession>A0A7S9L0G5</accession>
<dbReference type="GO" id="GO:0016020">
    <property type="term" value="C:membrane"/>
    <property type="evidence" value="ECO:0007669"/>
    <property type="project" value="UniProtKB-SubCell"/>
</dbReference>
<keyword evidence="3 5" id="KW-1133">Transmembrane helix</keyword>
<evidence type="ECO:0000313" key="8">
    <source>
        <dbReference type="EMBL" id="QPH40195.1"/>
    </source>
</evidence>
<dbReference type="KEGG" id="pex:IZT61_02630"/>
<feature type="transmembrane region" description="Helical" evidence="5">
    <location>
        <begin position="116"/>
        <end position="133"/>
    </location>
</feature>
<evidence type="ECO:0000256" key="5">
    <source>
        <dbReference type="SAM" id="Phobius"/>
    </source>
</evidence>
<dbReference type="Pfam" id="PF13515">
    <property type="entry name" value="FUSC_2"/>
    <property type="match status" value="1"/>
</dbReference>
<evidence type="ECO:0000313" key="9">
    <source>
        <dbReference type="Proteomes" id="UP000594759"/>
    </source>
</evidence>